<organism evidence="2 3">
    <name type="scientific">Streptomyces fuscus</name>
    <dbReference type="NCBI Taxonomy" id="3048495"/>
    <lineage>
        <taxon>Bacteria</taxon>
        <taxon>Bacillati</taxon>
        <taxon>Actinomycetota</taxon>
        <taxon>Actinomycetes</taxon>
        <taxon>Kitasatosporales</taxon>
        <taxon>Streptomycetaceae</taxon>
        <taxon>Streptomyces</taxon>
    </lineage>
</organism>
<feature type="domain" description="Transposase putative helix-turn-helix" evidence="1">
    <location>
        <begin position="1"/>
        <end position="26"/>
    </location>
</feature>
<dbReference type="Pfam" id="PF12323">
    <property type="entry name" value="HTH_OrfB_IS605"/>
    <property type="match status" value="1"/>
</dbReference>
<feature type="non-terminal residue" evidence="2">
    <location>
        <position position="26"/>
    </location>
</feature>
<dbReference type="RefSeq" id="WP_285437394.1">
    <property type="nucleotide sequence ID" value="NZ_JASJUS010000212.1"/>
</dbReference>
<evidence type="ECO:0000259" key="1">
    <source>
        <dbReference type="Pfam" id="PF12323"/>
    </source>
</evidence>
<keyword evidence="3" id="KW-1185">Reference proteome</keyword>
<gene>
    <name evidence="2" type="ORF">QNN03_38745</name>
</gene>
<comment type="caution">
    <text evidence="2">The sequence shown here is derived from an EMBL/GenBank/DDBJ whole genome shotgun (WGS) entry which is preliminary data.</text>
</comment>
<dbReference type="InterPro" id="IPR021027">
    <property type="entry name" value="Transposase_put_HTH"/>
</dbReference>
<protein>
    <submittedName>
        <fullName evidence="2">Helix-turn-helix domain-containing protein</fullName>
    </submittedName>
</protein>
<sequence length="26" mass="3132">MTQQVKRAFKYRIYPTDEQAAELSRT</sequence>
<reference evidence="2 3" key="1">
    <citation type="submission" date="2023-05" db="EMBL/GenBank/DDBJ databases">
        <title>Streptomyces fuscus sp. nov., a brown-black pigment producing actinomyces isolated from dry sand of Sea duck farm.</title>
        <authorList>
            <person name="Xie J."/>
            <person name="Shen N."/>
        </authorList>
    </citation>
    <scope>NUCLEOTIDE SEQUENCE [LARGE SCALE GENOMIC DNA]</scope>
    <source>
        <strain evidence="2 3">GXMU-J15</strain>
    </source>
</reference>
<dbReference type="Proteomes" id="UP001241926">
    <property type="component" value="Unassembled WGS sequence"/>
</dbReference>
<evidence type="ECO:0000313" key="2">
    <source>
        <dbReference type="EMBL" id="MDL2082346.1"/>
    </source>
</evidence>
<name>A0ABT7JD70_9ACTN</name>
<proteinExistence type="predicted"/>
<evidence type="ECO:0000313" key="3">
    <source>
        <dbReference type="Proteomes" id="UP001241926"/>
    </source>
</evidence>
<dbReference type="EMBL" id="JASJUS010000212">
    <property type="protein sequence ID" value="MDL2082346.1"/>
    <property type="molecule type" value="Genomic_DNA"/>
</dbReference>
<accession>A0ABT7JD70</accession>